<comment type="function">
    <text evidence="6">Catalyzes the glycosylation of 4,4'-diaponeurosporenoate, i.e. the esterification of glucose at the C1'' position with the carboxyl group of 4,4'-diaponeurosporenic acid, to form glycosyl-4,4'-diaponeurosporenoate. This is a step in the biosynthesis of staphyloxanthin, an orange pigment present in most staphylococci strains.</text>
</comment>
<keyword evidence="12" id="KW-1185">Reference proteome</keyword>
<evidence type="ECO:0000259" key="10">
    <source>
        <dbReference type="Pfam" id="PF00535"/>
    </source>
</evidence>
<dbReference type="SUPFAM" id="SSF53448">
    <property type="entry name" value="Nucleotide-diphospho-sugar transferases"/>
    <property type="match status" value="1"/>
</dbReference>
<evidence type="ECO:0000256" key="4">
    <source>
        <dbReference type="ARBA" id="ARBA00022679"/>
    </source>
</evidence>
<proteinExistence type="inferred from homology"/>
<evidence type="ECO:0000313" key="11">
    <source>
        <dbReference type="EMBL" id="GIE02442.1"/>
    </source>
</evidence>
<gene>
    <name evidence="11" type="ORF">Adu01nite_37920</name>
</gene>
<sequence>MTAGMFAQPRHRIHTDNALPLSSPGELTRKVRTERRQLRVAAVVPAYNEAAAIADTIASLRRQTQRPELIVVVPNNCTDHTAEAATRAGAYVIEFPGHNPDKKAGAINYALDRLEPYLGGVRSSRLHLTINGKPLNRGRH</sequence>
<organism evidence="11 12">
    <name type="scientific">Paractinoplanes durhamensis</name>
    <dbReference type="NCBI Taxonomy" id="113563"/>
    <lineage>
        <taxon>Bacteria</taxon>
        <taxon>Bacillati</taxon>
        <taxon>Actinomycetota</taxon>
        <taxon>Actinomycetes</taxon>
        <taxon>Micromonosporales</taxon>
        <taxon>Micromonosporaceae</taxon>
        <taxon>Paractinoplanes</taxon>
    </lineage>
</organism>
<comment type="pathway">
    <text evidence="7">Carotenoid biosynthesis; staphyloxanthin biosynthesis; staphyloxanthin from farnesyl diphosphate: step 4/5.</text>
</comment>
<dbReference type="InterPro" id="IPR001173">
    <property type="entry name" value="Glyco_trans_2-like"/>
</dbReference>
<protein>
    <recommendedName>
        <fullName evidence="9">4,4'-diaponeurosporenoate glycosyltransferase</fullName>
    </recommendedName>
</protein>
<evidence type="ECO:0000256" key="8">
    <source>
        <dbReference type="ARBA" id="ARBA00038120"/>
    </source>
</evidence>
<evidence type="ECO:0000313" key="12">
    <source>
        <dbReference type="Proteomes" id="UP000637628"/>
    </source>
</evidence>
<keyword evidence="2" id="KW-1003">Cell membrane</keyword>
<evidence type="ECO:0000256" key="3">
    <source>
        <dbReference type="ARBA" id="ARBA00022676"/>
    </source>
</evidence>
<dbReference type="EMBL" id="BOML01000031">
    <property type="protein sequence ID" value="GIE02442.1"/>
    <property type="molecule type" value="Genomic_DNA"/>
</dbReference>
<reference evidence="11 12" key="1">
    <citation type="submission" date="2021-01" db="EMBL/GenBank/DDBJ databases">
        <title>Whole genome shotgun sequence of Actinoplanes durhamensis NBRC 14914.</title>
        <authorList>
            <person name="Komaki H."/>
            <person name="Tamura T."/>
        </authorList>
    </citation>
    <scope>NUCLEOTIDE SEQUENCE [LARGE SCALE GENOMIC DNA]</scope>
    <source>
        <strain evidence="11 12">NBRC 14914</strain>
    </source>
</reference>
<dbReference type="Gene3D" id="3.90.550.10">
    <property type="entry name" value="Spore Coat Polysaccharide Biosynthesis Protein SpsA, Chain A"/>
    <property type="match status" value="1"/>
</dbReference>
<name>A0ABQ3YXY3_9ACTN</name>
<dbReference type="InterPro" id="IPR029044">
    <property type="entry name" value="Nucleotide-diphossugar_trans"/>
</dbReference>
<evidence type="ECO:0000256" key="1">
    <source>
        <dbReference type="ARBA" id="ARBA00004236"/>
    </source>
</evidence>
<dbReference type="Proteomes" id="UP000637628">
    <property type="component" value="Unassembled WGS sequence"/>
</dbReference>
<comment type="caution">
    <text evidence="11">The sequence shown here is derived from an EMBL/GenBank/DDBJ whole genome shotgun (WGS) entry which is preliminary data.</text>
</comment>
<comment type="subcellular location">
    <subcellularLocation>
        <location evidence="1">Cell membrane</location>
    </subcellularLocation>
</comment>
<evidence type="ECO:0000256" key="9">
    <source>
        <dbReference type="ARBA" id="ARBA00040345"/>
    </source>
</evidence>
<dbReference type="PANTHER" id="PTHR43646">
    <property type="entry name" value="GLYCOSYLTRANSFERASE"/>
    <property type="match status" value="1"/>
</dbReference>
<accession>A0ABQ3YXY3</accession>
<dbReference type="PANTHER" id="PTHR43646:SF2">
    <property type="entry name" value="GLYCOSYLTRANSFERASE 2-LIKE DOMAIN-CONTAINING PROTEIN"/>
    <property type="match status" value="1"/>
</dbReference>
<comment type="similarity">
    <text evidence="8">Belongs to the glycosyltransferase 2 family. CrtQ subfamily.</text>
</comment>
<dbReference type="Pfam" id="PF00535">
    <property type="entry name" value="Glycos_transf_2"/>
    <property type="match status" value="1"/>
</dbReference>
<feature type="domain" description="Glycosyltransferase 2-like" evidence="10">
    <location>
        <begin position="43"/>
        <end position="112"/>
    </location>
</feature>
<evidence type="ECO:0000256" key="5">
    <source>
        <dbReference type="ARBA" id="ARBA00023136"/>
    </source>
</evidence>
<evidence type="ECO:0000256" key="6">
    <source>
        <dbReference type="ARBA" id="ARBA00037281"/>
    </source>
</evidence>
<keyword evidence="3" id="KW-0328">Glycosyltransferase</keyword>
<keyword evidence="4" id="KW-0808">Transferase</keyword>
<evidence type="ECO:0000256" key="7">
    <source>
        <dbReference type="ARBA" id="ARBA00037904"/>
    </source>
</evidence>
<keyword evidence="5" id="KW-0472">Membrane</keyword>
<evidence type="ECO:0000256" key="2">
    <source>
        <dbReference type="ARBA" id="ARBA00022475"/>
    </source>
</evidence>